<dbReference type="RefSeq" id="XP_007931371.1">
    <property type="nucleotide sequence ID" value="XM_007933180.1"/>
</dbReference>
<organism evidence="2 3">
    <name type="scientific">Pseudocercospora fijiensis (strain CIRAD86)</name>
    <name type="common">Black leaf streak disease fungus</name>
    <name type="synonym">Mycosphaerella fijiensis</name>
    <dbReference type="NCBI Taxonomy" id="383855"/>
    <lineage>
        <taxon>Eukaryota</taxon>
        <taxon>Fungi</taxon>
        <taxon>Dikarya</taxon>
        <taxon>Ascomycota</taxon>
        <taxon>Pezizomycotina</taxon>
        <taxon>Dothideomycetes</taxon>
        <taxon>Dothideomycetidae</taxon>
        <taxon>Mycosphaerellales</taxon>
        <taxon>Mycosphaerellaceae</taxon>
        <taxon>Pseudocercospora</taxon>
    </lineage>
</organism>
<evidence type="ECO:0000313" key="2">
    <source>
        <dbReference type="EMBL" id="EME77549.1"/>
    </source>
</evidence>
<evidence type="ECO:0000256" key="1">
    <source>
        <dbReference type="SAM" id="MobiDB-lite"/>
    </source>
</evidence>
<dbReference type="EMBL" id="KB446564">
    <property type="protein sequence ID" value="EME77549.1"/>
    <property type="molecule type" value="Genomic_DNA"/>
</dbReference>
<reference evidence="2 3" key="1">
    <citation type="journal article" date="2012" name="PLoS Pathog.">
        <title>Diverse lifestyles and strategies of plant pathogenesis encoded in the genomes of eighteen Dothideomycetes fungi.</title>
        <authorList>
            <person name="Ohm R.A."/>
            <person name="Feau N."/>
            <person name="Henrissat B."/>
            <person name="Schoch C.L."/>
            <person name="Horwitz B.A."/>
            <person name="Barry K.W."/>
            <person name="Condon B.J."/>
            <person name="Copeland A.C."/>
            <person name="Dhillon B."/>
            <person name="Glaser F."/>
            <person name="Hesse C.N."/>
            <person name="Kosti I."/>
            <person name="LaButti K."/>
            <person name="Lindquist E.A."/>
            <person name="Lucas S."/>
            <person name="Salamov A.A."/>
            <person name="Bradshaw R.E."/>
            <person name="Ciuffetti L."/>
            <person name="Hamelin R.C."/>
            <person name="Kema G.H.J."/>
            <person name="Lawrence C."/>
            <person name="Scott J.A."/>
            <person name="Spatafora J.W."/>
            <person name="Turgeon B.G."/>
            <person name="de Wit P.J.G.M."/>
            <person name="Zhong S."/>
            <person name="Goodwin S.B."/>
            <person name="Grigoriev I.V."/>
        </authorList>
    </citation>
    <scope>NUCLEOTIDE SEQUENCE [LARGE SCALE GENOMIC DNA]</scope>
    <source>
        <strain evidence="2 3">CIRAD86</strain>
    </source>
</reference>
<protein>
    <submittedName>
        <fullName evidence="2">Uncharacterized protein</fullName>
    </submittedName>
</protein>
<dbReference type="Proteomes" id="UP000016932">
    <property type="component" value="Unassembled WGS sequence"/>
</dbReference>
<gene>
    <name evidence="2" type="ORF">MYCFIDRAFT_179062</name>
</gene>
<feature type="compositionally biased region" description="Polar residues" evidence="1">
    <location>
        <begin position="1"/>
        <end position="10"/>
    </location>
</feature>
<accession>M2ZEI5</accession>
<dbReference type="HOGENOM" id="CLU_2146952_0_0_1"/>
<feature type="region of interest" description="Disordered" evidence="1">
    <location>
        <begin position="1"/>
        <end position="22"/>
    </location>
</feature>
<keyword evidence="3" id="KW-1185">Reference proteome</keyword>
<proteinExistence type="predicted"/>
<dbReference type="AlphaFoldDB" id="M2ZEI5"/>
<dbReference type="VEuPathDB" id="FungiDB:MYCFIDRAFT_179062"/>
<evidence type="ECO:0000313" key="3">
    <source>
        <dbReference type="Proteomes" id="UP000016932"/>
    </source>
</evidence>
<name>M2ZEI5_PSEFD</name>
<dbReference type="KEGG" id="pfj:MYCFIDRAFT_179062"/>
<dbReference type="GeneID" id="19334044"/>
<sequence length="112" mass="12293">MFIPQTSSDFGQHPSRKPLSSSLSLHPSFYLATQGPVCLPDLDVGERCSVINTTKYSALPGRRTNDSIHSPIHLPYDRDADTPISVLCASNAPIYPFHAREETTNTLHSNGQ</sequence>